<evidence type="ECO:0000313" key="2">
    <source>
        <dbReference type="Proteomes" id="UP000016936"/>
    </source>
</evidence>
<dbReference type="Proteomes" id="UP000016936">
    <property type="component" value="Unassembled WGS sequence"/>
</dbReference>
<evidence type="ECO:0000313" key="1">
    <source>
        <dbReference type="EMBL" id="EMD93801.1"/>
    </source>
</evidence>
<name>M2UJH5_COCH5</name>
<proteinExistence type="predicted"/>
<dbReference type="EMBL" id="KB445573">
    <property type="protein sequence ID" value="EMD93801.1"/>
    <property type="molecule type" value="Genomic_DNA"/>
</dbReference>
<feature type="non-terminal residue" evidence="1">
    <location>
        <position position="90"/>
    </location>
</feature>
<reference evidence="2" key="2">
    <citation type="journal article" date="2013" name="PLoS Genet.">
        <title>Comparative genome structure, secondary metabolite, and effector coding capacity across Cochliobolus pathogens.</title>
        <authorList>
            <person name="Condon B.J."/>
            <person name="Leng Y."/>
            <person name="Wu D."/>
            <person name="Bushley K.E."/>
            <person name="Ohm R.A."/>
            <person name="Otillar R."/>
            <person name="Martin J."/>
            <person name="Schackwitz W."/>
            <person name="Grimwood J."/>
            <person name="MohdZainudin N."/>
            <person name="Xue C."/>
            <person name="Wang R."/>
            <person name="Manning V.A."/>
            <person name="Dhillon B."/>
            <person name="Tu Z.J."/>
            <person name="Steffenson B.J."/>
            <person name="Salamov A."/>
            <person name="Sun H."/>
            <person name="Lowry S."/>
            <person name="LaButti K."/>
            <person name="Han J."/>
            <person name="Copeland A."/>
            <person name="Lindquist E."/>
            <person name="Barry K."/>
            <person name="Schmutz J."/>
            <person name="Baker S.E."/>
            <person name="Ciuffetti L.M."/>
            <person name="Grigoriev I.V."/>
            <person name="Zhong S."/>
            <person name="Turgeon B.G."/>
        </authorList>
    </citation>
    <scope>NUCLEOTIDE SEQUENCE [LARGE SCALE GENOMIC DNA]</scope>
    <source>
        <strain evidence="2">C5 / ATCC 48332 / race O</strain>
    </source>
</reference>
<accession>M2UJH5</accession>
<dbReference type="AlphaFoldDB" id="M2UJH5"/>
<dbReference type="HOGENOM" id="CLU_2454383_0_0_1"/>
<reference evidence="1 2" key="1">
    <citation type="journal article" date="2012" name="PLoS Pathog.">
        <title>Diverse lifestyles and strategies of plant pathogenesis encoded in the genomes of eighteen Dothideomycetes fungi.</title>
        <authorList>
            <person name="Ohm R.A."/>
            <person name="Feau N."/>
            <person name="Henrissat B."/>
            <person name="Schoch C.L."/>
            <person name="Horwitz B.A."/>
            <person name="Barry K.W."/>
            <person name="Condon B.J."/>
            <person name="Copeland A.C."/>
            <person name="Dhillon B."/>
            <person name="Glaser F."/>
            <person name="Hesse C.N."/>
            <person name="Kosti I."/>
            <person name="LaButti K."/>
            <person name="Lindquist E.A."/>
            <person name="Lucas S."/>
            <person name="Salamov A.A."/>
            <person name="Bradshaw R.E."/>
            <person name="Ciuffetti L."/>
            <person name="Hamelin R.C."/>
            <person name="Kema G.H.J."/>
            <person name="Lawrence C."/>
            <person name="Scott J.A."/>
            <person name="Spatafora J.W."/>
            <person name="Turgeon B.G."/>
            <person name="de Wit P.J.G.M."/>
            <person name="Zhong S."/>
            <person name="Goodwin S.B."/>
            <person name="Grigoriev I.V."/>
        </authorList>
    </citation>
    <scope>NUCLEOTIDE SEQUENCE [LARGE SCALE GENOMIC DNA]</scope>
    <source>
        <strain evidence="2">C5 / ATCC 48332 / race O</strain>
    </source>
</reference>
<gene>
    <name evidence="1" type="ORF">COCHEDRAFT_1132540</name>
</gene>
<sequence length="90" mass="10153">MAQAIPFNPPTTRTSPLQDNAIPYHTRYYRKSGRPSMKEKAQGQQYLTPDEEKALIAYLLLISKLGQPARIKLANTSSPQARTRLGLLRN</sequence>
<keyword evidence="2" id="KW-1185">Reference proteome</keyword>
<organism evidence="1 2">
    <name type="scientific">Cochliobolus heterostrophus (strain C5 / ATCC 48332 / race O)</name>
    <name type="common">Southern corn leaf blight fungus</name>
    <name type="synonym">Bipolaris maydis</name>
    <dbReference type="NCBI Taxonomy" id="701091"/>
    <lineage>
        <taxon>Eukaryota</taxon>
        <taxon>Fungi</taxon>
        <taxon>Dikarya</taxon>
        <taxon>Ascomycota</taxon>
        <taxon>Pezizomycotina</taxon>
        <taxon>Dothideomycetes</taxon>
        <taxon>Pleosporomycetidae</taxon>
        <taxon>Pleosporales</taxon>
        <taxon>Pleosporineae</taxon>
        <taxon>Pleosporaceae</taxon>
        <taxon>Bipolaris</taxon>
    </lineage>
</organism>
<dbReference type="OrthoDB" id="4357141at2759"/>
<protein>
    <submittedName>
        <fullName evidence="1">Uncharacterized protein</fullName>
    </submittedName>
</protein>